<proteinExistence type="predicted"/>
<name>A0A0G2UC38_HCMV</name>
<dbReference type="EMBL" id="KP745712">
    <property type="protein sequence ID" value="AKI20880.1"/>
    <property type="molecule type" value="Genomic_DNA"/>
</dbReference>
<gene>
    <name evidence="1" type="primary">UL146</name>
</gene>
<dbReference type="Proteomes" id="UP000151869">
    <property type="component" value="Segment"/>
</dbReference>
<evidence type="ECO:0000313" key="2">
    <source>
        <dbReference type="Proteomes" id="UP000151869"/>
    </source>
</evidence>
<organism evidence="1 2">
    <name type="scientific">Human cytomegalovirus</name>
    <name type="common">HHV-5</name>
    <name type="synonym">Human herpesvirus 5</name>
    <dbReference type="NCBI Taxonomy" id="10359"/>
    <lineage>
        <taxon>Viruses</taxon>
        <taxon>Duplodnaviria</taxon>
        <taxon>Heunggongvirae</taxon>
        <taxon>Peploviricota</taxon>
        <taxon>Herviviricetes</taxon>
        <taxon>Herpesvirales</taxon>
        <taxon>Orthoherpesviridae</taxon>
        <taxon>Betaherpesvirinae</taxon>
        <taxon>Cytomegalovirus</taxon>
        <taxon>Cytomegalovirus humanbeta5</taxon>
    </lineage>
</organism>
<evidence type="ECO:0000313" key="1">
    <source>
        <dbReference type="EMBL" id="AKI20880.1"/>
    </source>
</evidence>
<dbReference type="InterPro" id="IPR036048">
    <property type="entry name" value="Interleukin_8-like_sf"/>
</dbReference>
<sequence length="117" mass="13817">MRLIFGALIIFLAYVYHYEVNGTELRCRCLHRKWPPNKIILGNYWLHRDPRGPGCDKNEHLLYPDGRKPPGHGVCLSPDHLFSKWLDRRNDNRWYNVNITKSPEPRRINITLIGVRG</sequence>
<organismHost>
    <name type="scientific">Homo sapiens</name>
    <name type="common">Human</name>
    <dbReference type="NCBI Taxonomy" id="9606"/>
</organismHost>
<accession>A0A0G2UC38</accession>
<dbReference type="GO" id="GO:0005576">
    <property type="term" value="C:extracellular region"/>
    <property type="evidence" value="ECO:0007669"/>
    <property type="project" value="InterPro"/>
</dbReference>
<protein>
    <submittedName>
        <fullName evidence="1">Chemokine vCXCL1</fullName>
    </submittedName>
</protein>
<dbReference type="GO" id="GO:0006955">
    <property type="term" value="P:immune response"/>
    <property type="evidence" value="ECO:0007669"/>
    <property type="project" value="InterPro"/>
</dbReference>
<dbReference type="SUPFAM" id="SSF54117">
    <property type="entry name" value="Interleukin 8-like chemokines"/>
    <property type="match status" value="1"/>
</dbReference>
<reference evidence="1 2" key="1">
    <citation type="journal article" date="2015" name="J. Virol.">
        <title>High-throughput analysis of human cytomegalovirus genome diversity highlights the widespread occurrence of gene-disrupting mutations and pervasive recombination.</title>
        <authorList>
            <person name="Sijmons S."/>
            <person name="Thys K."/>
            <person name="Mbong Ngwese M."/>
            <person name="Van Damme E."/>
            <person name="Dvorak J."/>
            <person name="Van Loock M."/>
            <person name="Li G."/>
            <person name="Tachezy R."/>
            <person name="Busson L."/>
            <person name="Aerssens J."/>
            <person name="Van Ranst M."/>
            <person name="Maes P."/>
        </authorList>
    </citation>
    <scope>NUCLEOTIDE SEQUENCE [LARGE SCALE GENOMIC DNA]</scope>
    <source>
        <strain evidence="1">BE/19/2010</strain>
    </source>
</reference>
<dbReference type="GO" id="GO:0008009">
    <property type="term" value="F:chemokine activity"/>
    <property type="evidence" value="ECO:0007669"/>
    <property type="project" value="InterPro"/>
</dbReference>